<name>A0A367ZJG0_9BACT</name>
<accession>A0A367ZJG0</accession>
<feature type="domain" description="GGDEF" evidence="3">
    <location>
        <begin position="207"/>
        <end position="348"/>
    </location>
</feature>
<dbReference type="Pfam" id="PF22335">
    <property type="entry name" value="Cas10-Cmr2_palm2"/>
    <property type="match status" value="1"/>
</dbReference>
<comment type="caution">
    <text evidence="4">The sequence shown here is derived from an EMBL/GenBank/DDBJ whole genome shotgun (WGS) entry which is preliminary data.</text>
</comment>
<dbReference type="AlphaFoldDB" id="A0A367ZJG0"/>
<evidence type="ECO:0000313" key="4">
    <source>
        <dbReference type="EMBL" id="RCK78236.1"/>
    </source>
</evidence>
<reference evidence="4 5" key="1">
    <citation type="submission" date="2018-05" db="EMBL/GenBank/DDBJ databases">
        <title>A metagenomic window into the 2 km-deep terrestrial subsurface aquifer revealed taxonomically and functionally diverse microbial community comprising novel uncultured bacterial lineages.</title>
        <authorList>
            <person name="Kadnikov V.V."/>
            <person name="Mardanov A.V."/>
            <person name="Beletsky A.V."/>
            <person name="Banks D."/>
            <person name="Pimenov N.V."/>
            <person name="Frank Y.A."/>
            <person name="Karnachuk O.V."/>
            <person name="Ravin N.V."/>
        </authorList>
    </citation>
    <scope>NUCLEOTIDE SEQUENCE [LARGE SCALE GENOMIC DNA]</scope>
    <source>
        <strain evidence="4">BY5</strain>
    </source>
</reference>
<evidence type="ECO:0000256" key="1">
    <source>
        <dbReference type="ARBA" id="ARBA00022741"/>
    </source>
</evidence>
<dbReference type="EMBL" id="QOQW01000025">
    <property type="protein sequence ID" value="RCK78236.1"/>
    <property type="molecule type" value="Genomic_DNA"/>
</dbReference>
<evidence type="ECO:0000256" key="2">
    <source>
        <dbReference type="ARBA" id="ARBA00023118"/>
    </source>
</evidence>
<sequence>MFLVSLDTDAIKEFIYASRKLRQIRAGSYLLTRLDAALRQMAEDHGLATIYLAGGSGLLRGEDEAQVDRFMREARRFIARETDGQASVTMVKEQATPAECSGAGFRQVFDRLKEKLVLAKAQRQAPPRADLAFPFLESCQWCGEPASQMVRDPEGAHLPVCWLCACKDQLRAEMAEKDREFLTEAEMPKAEFPRDFQDLVGKGEAGADLGFLYADGNNMGQLLLSLQTQEAFTQFSTTLEQAMRKAVCQAAEEVFPNYSGSHAPFVPLMCGGDDLILVAAATQIFPLTMAIMRAFHDETKTGLGRDAGLTLSAGVVIAPPSYPIATVHEMAEQLVASAKKRTFQVTQGQDTPGFGGCLDFHLLYTGSAHSIADFRRQACTLRSEDGRTVLARLVERPYTLAEFETAWRLAGGLAVLPARRRHELATALTVSREEAMATFMKQAARLKEDEKRRLLEIFEGTGGRCPPHRRPWRDPGGQAPWTTPLFDLLELAELAAPAAPAAPPDR</sequence>
<dbReference type="InterPro" id="IPR054767">
    <property type="entry name" value="Cas10-Cmr2_palm2"/>
</dbReference>
<dbReference type="PANTHER" id="PTHR36528">
    <property type="entry name" value="CRISPR SYSTEM SINGLE-STRAND-SPECIFIC DEOXYRIBONUCLEASE CAS10/CSM1 (SUBTYPE III-A)"/>
    <property type="match status" value="1"/>
</dbReference>
<gene>
    <name evidence="4" type="ORF">OZSIB_1613</name>
</gene>
<keyword evidence="1" id="KW-0547">Nucleotide-binding</keyword>
<evidence type="ECO:0000259" key="3">
    <source>
        <dbReference type="PROSITE" id="PS50887"/>
    </source>
</evidence>
<dbReference type="Gene3D" id="3.30.70.270">
    <property type="match status" value="1"/>
</dbReference>
<dbReference type="GO" id="GO:0000166">
    <property type="term" value="F:nucleotide binding"/>
    <property type="evidence" value="ECO:0007669"/>
    <property type="project" value="UniProtKB-KW"/>
</dbReference>
<protein>
    <submittedName>
        <fullName evidence="4">CRISPR-associated RAMP Cmr2</fullName>
    </submittedName>
</protein>
<dbReference type="InterPro" id="IPR000160">
    <property type="entry name" value="GGDEF_dom"/>
</dbReference>
<dbReference type="InterPro" id="IPR052117">
    <property type="entry name" value="Cas10/Csm1_subtype-III-A"/>
</dbReference>
<keyword evidence="2" id="KW-0051">Antiviral defense</keyword>
<evidence type="ECO:0000313" key="5">
    <source>
        <dbReference type="Proteomes" id="UP000252355"/>
    </source>
</evidence>
<dbReference type="InterPro" id="IPR043128">
    <property type="entry name" value="Rev_trsase/Diguanyl_cyclase"/>
</dbReference>
<dbReference type="Proteomes" id="UP000252355">
    <property type="component" value="Unassembled WGS sequence"/>
</dbReference>
<proteinExistence type="predicted"/>
<dbReference type="GO" id="GO:0051607">
    <property type="term" value="P:defense response to virus"/>
    <property type="evidence" value="ECO:0007669"/>
    <property type="project" value="UniProtKB-KW"/>
</dbReference>
<organism evidence="4 5">
    <name type="scientific">Candidatus Ozemobacter sibiricus</name>
    <dbReference type="NCBI Taxonomy" id="2268124"/>
    <lineage>
        <taxon>Bacteria</taxon>
        <taxon>Candidatus Ozemobacteria</taxon>
        <taxon>Candidatus Ozemobacterales</taxon>
        <taxon>Candidatus Ozemobacteraceae</taxon>
        <taxon>Candidatus Ozemobacter</taxon>
    </lineage>
</organism>
<dbReference type="PROSITE" id="PS50887">
    <property type="entry name" value="GGDEF"/>
    <property type="match status" value="1"/>
</dbReference>
<dbReference type="PANTHER" id="PTHR36528:SF1">
    <property type="entry name" value="CRISPR SYSTEM SINGLE-STRAND-SPECIFIC DEOXYRIBONUCLEASE CAS10_CSM1 (SUBTYPE III-A)"/>
    <property type="match status" value="1"/>
</dbReference>